<evidence type="ECO:0000256" key="2">
    <source>
        <dbReference type="ARBA" id="ARBA00007511"/>
    </source>
</evidence>
<protein>
    <submittedName>
        <fullName evidence="7">Membrane protein TerC</fullName>
    </submittedName>
</protein>
<dbReference type="KEGG" id="glt:GlitD10_2843"/>
<dbReference type="EMBL" id="CP017675">
    <property type="protein sequence ID" value="APB35187.1"/>
    <property type="molecule type" value="Genomic_DNA"/>
</dbReference>
<dbReference type="RefSeq" id="WP_071455517.1">
    <property type="nucleotide sequence ID" value="NZ_CP017675.1"/>
</dbReference>
<evidence type="ECO:0000256" key="6">
    <source>
        <dbReference type="SAM" id="Phobius"/>
    </source>
</evidence>
<evidence type="ECO:0000256" key="5">
    <source>
        <dbReference type="ARBA" id="ARBA00023136"/>
    </source>
</evidence>
<evidence type="ECO:0000313" key="8">
    <source>
        <dbReference type="Proteomes" id="UP000180235"/>
    </source>
</evidence>
<comment type="subcellular location">
    <subcellularLocation>
        <location evidence="1">Membrane</location>
        <topology evidence="1">Multi-pass membrane protein</topology>
    </subcellularLocation>
</comment>
<dbReference type="Pfam" id="PF03741">
    <property type="entry name" value="TerC"/>
    <property type="match status" value="1"/>
</dbReference>
<dbReference type="PANTHER" id="PTHR30238:SF4">
    <property type="entry name" value="SLL1022 PROTEIN"/>
    <property type="match status" value="1"/>
</dbReference>
<dbReference type="Proteomes" id="UP000180235">
    <property type="component" value="Chromosome"/>
</dbReference>
<evidence type="ECO:0000256" key="4">
    <source>
        <dbReference type="ARBA" id="ARBA00022989"/>
    </source>
</evidence>
<feature type="transmembrane region" description="Helical" evidence="6">
    <location>
        <begin position="148"/>
        <end position="169"/>
    </location>
</feature>
<feature type="transmembrane region" description="Helical" evidence="6">
    <location>
        <begin position="54"/>
        <end position="73"/>
    </location>
</feature>
<dbReference type="AlphaFoldDB" id="A0A1J0AH19"/>
<organism evidence="7 8">
    <name type="scientific">Gloeomargarita lithophora Alchichica-D10</name>
    <dbReference type="NCBI Taxonomy" id="1188229"/>
    <lineage>
        <taxon>Bacteria</taxon>
        <taxon>Bacillati</taxon>
        <taxon>Cyanobacteriota</taxon>
        <taxon>Cyanophyceae</taxon>
        <taxon>Gloeomargaritales</taxon>
        <taxon>Gloeomargaritaceae</taxon>
        <taxon>Gloeomargarita</taxon>
    </lineage>
</organism>
<dbReference type="InterPro" id="IPR022493">
    <property type="entry name" value="CHP03716_TM_YkoY"/>
</dbReference>
<dbReference type="PANTHER" id="PTHR30238">
    <property type="entry name" value="MEMBRANE BOUND PREDICTED REDOX MODULATOR"/>
    <property type="match status" value="1"/>
</dbReference>
<dbReference type="NCBIfam" id="TIGR03716">
    <property type="entry name" value="R_switched_YkoY"/>
    <property type="match status" value="1"/>
</dbReference>
<reference evidence="7 8" key="1">
    <citation type="submission" date="2016-10" db="EMBL/GenBank/DDBJ databases">
        <title>Description of Gloeomargarita lithophora gen. nov., sp. nov., a thylakoid-bearing basal-branching cyanobacterium with intracellular carbonates, and proposal for Gloeomargaritales ord. nov.</title>
        <authorList>
            <person name="Moreira D."/>
            <person name="Tavera R."/>
            <person name="Benzerara K."/>
            <person name="Skouri-Panet F."/>
            <person name="Couradeau E."/>
            <person name="Gerard E."/>
            <person name="Loussert C."/>
            <person name="Novelo E."/>
            <person name="Zivanovic Y."/>
            <person name="Lopez-Garcia P."/>
        </authorList>
    </citation>
    <scope>NUCLEOTIDE SEQUENCE [LARGE SCALE GENOMIC DNA]</scope>
    <source>
        <strain evidence="7 8">D10</strain>
    </source>
</reference>
<dbReference type="OrthoDB" id="510141at2"/>
<comment type="similarity">
    <text evidence="2">Belongs to the TerC family.</text>
</comment>
<keyword evidence="4 6" id="KW-1133">Transmembrane helix</keyword>
<evidence type="ECO:0000256" key="1">
    <source>
        <dbReference type="ARBA" id="ARBA00004141"/>
    </source>
</evidence>
<dbReference type="STRING" id="1188229.GlitD10_2843"/>
<dbReference type="GO" id="GO:0016020">
    <property type="term" value="C:membrane"/>
    <property type="evidence" value="ECO:0007669"/>
    <property type="project" value="UniProtKB-SubCell"/>
</dbReference>
<evidence type="ECO:0000256" key="3">
    <source>
        <dbReference type="ARBA" id="ARBA00022692"/>
    </source>
</evidence>
<keyword evidence="3 6" id="KW-0812">Transmembrane</keyword>
<proteinExistence type="inferred from homology"/>
<keyword evidence="5 6" id="KW-0472">Membrane</keyword>
<feature type="transmembrane region" description="Helical" evidence="6">
    <location>
        <begin position="12"/>
        <end position="42"/>
    </location>
</feature>
<feature type="transmembrane region" description="Helical" evidence="6">
    <location>
        <begin position="79"/>
        <end position="98"/>
    </location>
</feature>
<dbReference type="InterPro" id="IPR005496">
    <property type="entry name" value="Integral_membrane_TerC"/>
</dbReference>
<gene>
    <name evidence="7" type="ORF">GlitD10_2843</name>
</gene>
<evidence type="ECO:0000313" key="7">
    <source>
        <dbReference type="EMBL" id="APB35187.1"/>
    </source>
</evidence>
<sequence length="232" mass="25434">MLDQLIELPQQFGLQTLIIIGILILLEAVLSADNAIALAAIVQGLHDPKLEQQALNWGLGAAFILRILLILTATWVLKFPLVSIAGGLYLLWLAFSYVRTRGEAETGKEKTMTPVESIWQVIPTLALTDLAFSLDSITTAIAVAEETWLVLLGGVIGIIALRFLAGLFIRWLEIYTHLQDAGYATVVVVGIRLLVKAVRPELIPPEWVTTSLILLLFVWGFSQKNPEAPISS</sequence>
<keyword evidence="8" id="KW-1185">Reference proteome</keyword>
<name>A0A1J0AH19_9CYAN</name>
<accession>A0A1J0AH19</accession>